<feature type="chain" id="PRO_5045043682" description="EF-hand domain-containing protein" evidence="2">
    <location>
        <begin position="23"/>
        <end position="172"/>
    </location>
</feature>
<evidence type="ECO:0000256" key="1">
    <source>
        <dbReference type="SAM" id="MobiDB-lite"/>
    </source>
</evidence>
<dbReference type="InterPro" id="IPR002048">
    <property type="entry name" value="EF_hand_dom"/>
</dbReference>
<keyword evidence="5" id="KW-1185">Reference proteome</keyword>
<feature type="signal peptide" evidence="2">
    <location>
        <begin position="1"/>
        <end position="22"/>
    </location>
</feature>
<evidence type="ECO:0000259" key="3">
    <source>
        <dbReference type="PROSITE" id="PS50222"/>
    </source>
</evidence>
<dbReference type="InterPro" id="IPR011992">
    <property type="entry name" value="EF-hand-dom_pair"/>
</dbReference>
<dbReference type="EMBL" id="JARBDR010000793">
    <property type="protein sequence ID" value="KAJ8306995.1"/>
    <property type="molecule type" value="Genomic_DNA"/>
</dbReference>
<sequence length="172" mass="18857">MKITVLLLMSLIALATFSSVNAWRRRRFRIRFRRILKPLCPLACSQVCRTACAGCTPVCGPVCSRVCRGKREANKVFEDGTFLKPMPCHFSTYDSNGDKVISPAELGSLTNESGEEDDINELFAVMDVDGDGGVNEEEFEVAPLIKDCGGQGAETDTEGRDLEADIDNGEEE</sequence>
<reference evidence="4 5" key="1">
    <citation type="submission" date="2022-12" db="EMBL/GenBank/DDBJ databases">
        <title>Chromosome-level genome of Tegillarca granosa.</title>
        <authorList>
            <person name="Kim J."/>
        </authorList>
    </citation>
    <scope>NUCLEOTIDE SEQUENCE [LARGE SCALE GENOMIC DNA]</scope>
    <source>
        <strain evidence="4">Teg-2019</strain>
        <tissue evidence="4">Adductor muscle</tissue>
    </source>
</reference>
<feature type="domain" description="EF-hand" evidence="3">
    <location>
        <begin position="114"/>
        <end position="149"/>
    </location>
</feature>
<dbReference type="SUPFAM" id="SSF47473">
    <property type="entry name" value="EF-hand"/>
    <property type="match status" value="1"/>
</dbReference>
<keyword evidence="2" id="KW-0732">Signal</keyword>
<dbReference type="CDD" id="cd00051">
    <property type="entry name" value="EFh"/>
    <property type="match status" value="1"/>
</dbReference>
<accession>A0ABQ9EPA1</accession>
<name>A0ABQ9EPA1_TEGGR</name>
<protein>
    <recommendedName>
        <fullName evidence="3">EF-hand domain-containing protein</fullName>
    </recommendedName>
</protein>
<dbReference type="PROSITE" id="PS50222">
    <property type="entry name" value="EF_HAND_2"/>
    <property type="match status" value="1"/>
</dbReference>
<evidence type="ECO:0000313" key="4">
    <source>
        <dbReference type="EMBL" id="KAJ8306995.1"/>
    </source>
</evidence>
<organism evidence="4 5">
    <name type="scientific">Tegillarca granosa</name>
    <name type="common">Malaysian cockle</name>
    <name type="synonym">Anadara granosa</name>
    <dbReference type="NCBI Taxonomy" id="220873"/>
    <lineage>
        <taxon>Eukaryota</taxon>
        <taxon>Metazoa</taxon>
        <taxon>Spiralia</taxon>
        <taxon>Lophotrochozoa</taxon>
        <taxon>Mollusca</taxon>
        <taxon>Bivalvia</taxon>
        <taxon>Autobranchia</taxon>
        <taxon>Pteriomorphia</taxon>
        <taxon>Arcoida</taxon>
        <taxon>Arcoidea</taxon>
        <taxon>Arcidae</taxon>
        <taxon>Tegillarca</taxon>
    </lineage>
</organism>
<gene>
    <name evidence="4" type="ORF">KUTeg_015079</name>
</gene>
<evidence type="ECO:0000313" key="5">
    <source>
        <dbReference type="Proteomes" id="UP001217089"/>
    </source>
</evidence>
<evidence type="ECO:0000256" key="2">
    <source>
        <dbReference type="SAM" id="SignalP"/>
    </source>
</evidence>
<dbReference type="Proteomes" id="UP001217089">
    <property type="component" value="Unassembled WGS sequence"/>
</dbReference>
<dbReference type="Gene3D" id="1.10.238.10">
    <property type="entry name" value="EF-hand"/>
    <property type="match status" value="1"/>
</dbReference>
<proteinExistence type="predicted"/>
<feature type="region of interest" description="Disordered" evidence="1">
    <location>
        <begin position="147"/>
        <end position="172"/>
    </location>
</feature>
<comment type="caution">
    <text evidence="4">The sequence shown here is derived from an EMBL/GenBank/DDBJ whole genome shotgun (WGS) entry which is preliminary data.</text>
</comment>
<dbReference type="Pfam" id="PF13499">
    <property type="entry name" value="EF-hand_7"/>
    <property type="match status" value="1"/>
</dbReference>